<evidence type="ECO:0000259" key="6">
    <source>
        <dbReference type="Pfam" id="PF07980"/>
    </source>
</evidence>
<sequence length="532" mass="61116">MNTIYKMRILIYSLVAVGMLQVSCEKFLTIDSPTGVSDDKWWNTETDAYNALSSIYAGIPGGSSGRNIMYYSGLTDEAVQRGEFKGDYDGFTRGLATSRWGVSQSLWQDDYTCIRRANRFLENVDKVFADAGLKERMKLEARALRAYYHMELMMLYGDIPLLTASLKPEENNQSRTPQDQVYDFVAEELKQCAELLPSTYTNADRTRITSGICWALLSRLGLYKKDYELAKMASKKIIDSKVYKLWQNTANMQASYSELFSYTGELNNERIFFKEQGASNAWTSFAPYGIGGETYLSPTNRVVDNYETKQGKTIYELGPDSLAIYRKDPNHLNRRDPRLSASVFVPNEKFLGQYTLDPFYSPADKIGLTKSTATGYWIKKYIDARDQQKKSGELDFMIIRYAEILLTYAEAKIELNEWNDAETLDAINQVRTRATMPAVTTMVYNSQERMRTLVRRERQAELAFEGGRYFDIRRWGIDTDVMNGQVYGATNPTTGEIVQVQMRKYNRNREYLWPIPETETSTNPNMVQNPNY</sequence>
<comment type="similarity">
    <text evidence="2">Belongs to the SusD family.</text>
</comment>
<keyword evidence="4" id="KW-0472">Membrane</keyword>
<evidence type="ECO:0000256" key="5">
    <source>
        <dbReference type="ARBA" id="ARBA00023237"/>
    </source>
</evidence>
<dbReference type="Pfam" id="PF07980">
    <property type="entry name" value="SusD_RagB"/>
    <property type="match status" value="1"/>
</dbReference>
<feature type="domain" description="SusD-like N-terminal" evidence="7">
    <location>
        <begin position="104"/>
        <end position="221"/>
    </location>
</feature>
<dbReference type="GO" id="GO:0009279">
    <property type="term" value="C:cell outer membrane"/>
    <property type="evidence" value="ECO:0007669"/>
    <property type="project" value="UniProtKB-SubCell"/>
</dbReference>
<evidence type="ECO:0000259" key="7">
    <source>
        <dbReference type="Pfam" id="PF14322"/>
    </source>
</evidence>
<keyword evidence="9" id="KW-1185">Reference proteome</keyword>
<evidence type="ECO:0000313" key="9">
    <source>
        <dbReference type="Proteomes" id="UP000190150"/>
    </source>
</evidence>
<dbReference type="Proteomes" id="UP000190150">
    <property type="component" value="Unassembled WGS sequence"/>
</dbReference>
<accession>A0A1T5EWQ6</accession>
<dbReference type="STRING" id="1513896.SAMN05660841_02840"/>
<protein>
    <submittedName>
        <fullName evidence="8">Starch-binding associating with outer membrane</fullName>
    </submittedName>
</protein>
<name>A0A1T5EWQ6_9SPHI</name>
<comment type="subcellular location">
    <subcellularLocation>
        <location evidence="1">Cell outer membrane</location>
    </subcellularLocation>
</comment>
<dbReference type="InterPro" id="IPR033985">
    <property type="entry name" value="SusD-like_N"/>
</dbReference>
<dbReference type="RefSeq" id="WP_245801044.1">
    <property type="nucleotide sequence ID" value="NZ_FUZF01000013.1"/>
</dbReference>
<reference evidence="9" key="1">
    <citation type="submission" date="2017-02" db="EMBL/GenBank/DDBJ databases">
        <authorList>
            <person name="Varghese N."/>
            <person name="Submissions S."/>
        </authorList>
    </citation>
    <scope>NUCLEOTIDE SEQUENCE [LARGE SCALE GENOMIC DNA]</scope>
    <source>
        <strain evidence="9">DSM 24091</strain>
    </source>
</reference>
<evidence type="ECO:0000313" key="8">
    <source>
        <dbReference type="EMBL" id="SKB88382.1"/>
    </source>
</evidence>
<dbReference type="InterPro" id="IPR012944">
    <property type="entry name" value="SusD_RagB_dom"/>
</dbReference>
<keyword evidence="5" id="KW-0998">Cell outer membrane</keyword>
<gene>
    <name evidence="8" type="ORF">SAMN05660841_02840</name>
</gene>
<evidence type="ECO:0000256" key="4">
    <source>
        <dbReference type="ARBA" id="ARBA00023136"/>
    </source>
</evidence>
<evidence type="ECO:0000256" key="1">
    <source>
        <dbReference type="ARBA" id="ARBA00004442"/>
    </source>
</evidence>
<dbReference type="Gene3D" id="1.25.40.390">
    <property type="match status" value="1"/>
</dbReference>
<dbReference type="EMBL" id="FUZF01000013">
    <property type="protein sequence ID" value="SKB88382.1"/>
    <property type="molecule type" value="Genomic_DNA"/>
</dbReference>
<keyword evidence="3" id="KW-0732">Signal</keyword>
<dbReference type="CDD" id="cd08977">
    <property type="entry name" value="SusD"/>
    <property type="match status" value="1"/>
</dbReference>
<dbReference type="InterPro" id="IPR011990">
    <property type="entry name" value="TPR-like_helical_dom_sf"/>
</dbReference>
<organism evidence="8 9">
    <name type="scientific">Sphingobacterium nematocida</name>
    <dbReference type="NCBI Taxonomy" id="1513896"/>
    <lineage>
        <taxon>Bacteria</taxon>
        <taxon>Pseudomonadati</taxon>
        <taxon>Bacteroidota</taxon>
        <taxon>Sphingobacteriia</taxon>
        <taxon>Sphingobacteriales</taxon>
        <taxon>Sphingobacteriaceae</taxon>
        <taxon>Sphingobacterium</taxon>
    </lineage>
</organism>
<dbReference type="Pfam" id="PF14322">
    <property type="entry name" value="SusD-like_3"/>
    <property type="match status" value="1"/>
</dbReference>
<proteinExistence type="inferred from homology"/>
<feature type="domain" description="RagB/SusD" evidence="6">
    <location>
        <begin position="279"/>
        <end position="532"/>
    </location>
</feature>
<dbReference type="SUPFAM" id="SSF48452">
    <property type="entry name" value="TPR-like"/>
    <property type="match status" value="1"/>
</dbReference>
<evidence type="ECO:0000256" key="2">
    <source>
        <dbReference type="ARBA" id="ARBA00006275"/>
    </source>
</evidence>
<dbReference type="AlphaFoldDB" id="A0A1T5EWQ6"/>
<evidence type="ECO:0000256" key="3">
    <source>
        <dbReference type="ARBA" id="ARBA00022729"/>
    </source>
</evidence>